<evidence type="ECO:0000256" key="1">
    <source>
        <dbReference type="SAM" id="SignalP"/>
    </source>
</evidence>
<dbReference type="PROSITE" id="PS51257">
    <property type="entry name" value="PROKAR_LIPOPROTEIN"/>
    <property type="match status" value="1"/>
</dbReference>
<evidence type="ECO:0008006" key="4">
    <source>
        <dbReference type="Google" id="ProtNLM"/>
    </source>
</evidence>
<protein>
    <recommendedName>
        <fullName evidence="4">Extracellular membrane protein CFEM domain-containing protein</fullName>
    </recommendedName>
</protein>
<dbReference type="EMBL" id="MRCY01000007">
    <property type="protein sequence ID" value="RKL21150.1"/>
    <property type="molecule type" value="Genomic_DNA"/>
</dbReference>
<evidence type="ECO:0000313" key="2">
    <source>
        <dbReference type="EMBL" id="RKL21150.1"/>
    </source>
</evidence>
<feature type="chain" id="PRO_5041168466" description="Extracellular membrane protein CFEM domain-containing protein" evidence="1">
    <location>
        <begin position="20"/>
        <end position="106"/>
    </location>
</feature>
<feature type="signal peptide" evidence="1">
    <location>
        <begin position="1"/>
        <end position="19"/>
    </location>
</feature>
<dbReference type="VEuPathDB" id="FungiDB:FOIG_16449"/>
<dbReference type="AlphaFoldDB" id="A0A420PIM6"/>
<evidence type="ECO:0000313" key="3">
    <source>
        <dbReference type="Proteomes" id="UP000285860"/>
    </source>
</evidence>
<dbReference type="VEuPathDB" id="FungiDB:FOMG_16493"/>
<name>A0A420PIM6_FUSOX</name>
<dbReference type="Proteomes" id="UP000285860">
    <property type="component" value="Unassembled WGS sequence"/>
</dbReference>
<proteinExistence type="predicted"/>
<accession>A0A420PIM6</accession>
<keyword evidence="1" id="KW-0732">Signal</keyword>
<sequence length="106" mass="11166">MKPVAILLALASTACTVSAGLPRFAKCTAPSQCNSNYCAPMTNADCDEVVNCRDSVCYGASVDSPCSNDWECNSNHCKGTALTTPYQIFTNASQEEDAMTAVILAT</sequence>
<organism evidence="2 3">
    <name type="scientific">Fusarium oxysporum</name>
    <name type="common">Fusarium vascular wilt</name>
    <dbReference type="NCBI Taxonomy" id="5507"/>
    <lineage>
        <taxon>Eukaryota</taxon>
        <taxon>Fungi</taxon>
        <taxon>Dikarya</taxon>
        <taxon>Ascomycota</taxon>
        <taxon>Pezizomycotina</taxon>
        <taxon>Sordariomycetes</taxon>
        <taxon>Hypocreomycetidae</taxon>
        <taxon>Hypocreales</taxon>
        <taxon>Nectriaceae</taxon>
        <taxon>Fusarium</taxon>
        <taxon>Fusarium oxysporum species complex</taxon>
    </lineage>
</organism>
<gene>
    <name evidence="2" type="ORF">BFJ68_g2421</name>
</gene>
<comment type="caution">
    <text evidence="2">The sequence shown here is derived from an EMBL/GenBank/DDBJ whole genome shotgun (WGS) entry which is preliminary data.</text>
</comment>
<dbReference type="VEuPathDB" id="FungiDB:HZS61_009095"/>
<reference evidence="2 3" key="1">
    <citation type="journal article" date="2018" name="Sci. Rep.">
        <title>Characterisation of pathogen-specific regions and novel effector candidates in Fusarium oxysporum f. sp. cepae.</title>
        <authorList>
            <person name="Armitage A.D."/>
            <person name="Taylor A."/>
            <person name="Sobczyk M.K."/>
            <person name="Baxter L."/>
            <person name="Greenfield B.P."/>
            <person name="Bates H.J."/>
            <person name="Wilson F."/>
            <person name="Jackson A.C."/>
            <person name="Ott S."/>
            <person name="Harrison R.J."/>
            <person name="Clarkson J.P."/>
        </authorList>
    </citation>
    <scope>NUCLEOTIDE SEQUENCE [LARGE SCALE GENOMIC DNA]</scope>
    <source>
        <strain evidence="2 3">Fo_A28</strain>
    </source>
</reference>
<dbReference type="VEuPathDB" id="FungiDB:FOZG_06191"/>